<evidence type="ECO:0000313" key="2">
    <source>
        <dbReference type="EMBL" id="KAK2083813.1"/>
    </source>
</evidence>
<evidence type="ECO:0000256" key="1">
    <source>
        <dbReference type="SAM" id="MobiDB-lite"/>
    </source>
</evidence>
<name>A0ABQ9THA1_SAGOE</name>
<dbReference type="EMBL" id="JASSZA010000023">
    <property type="protein sequence ID" value="KAK2083813.1"/>
    <property type="molecule type" value="Genomic_DNA"/>
</dbReference>
<proteinExistence type="predicted"/>
<gene>
    <name evidence="2" type="ORF">P7K49_039049</name>
</gene>
<protein>
    <submittedName>
        <fullName evidence="2">Uncharacterized protein</fullName>
    </submittedName>
</protein>
<feature type="non-terminal residue" evidence="2">
    <location>
        <position position="1"/>
    </location>
</feature>
<dbReference type="Proteomes" id="UP001266305">
    <property type="component" value="Unassembled WGS sequence"/>
</dbReference>
<reference evidence="2 3" key="1">
    <citation type="submission" date="2023-05" db="EMBL/GenBank/DDBJ databases">
        <title>B98-5 Cell Line De Novo Hybrid Assembly: An Optical Mapping Approach.</title>
        <authorList>
            <person name="Kananen K."/>
            <person name="Auerbach J.A."/>
            <person name="Kautto E."/>
            <person name="Blachly J.S."/>
        </authorList>
    </citation>
    <scope>NUCLEOTIDE SEQUENCE [LARGE SCALE GENOMIC DNA]</scope>
    <source>
        <strain evidence="2">B95-8</strain>
        <tissue evidence="2">Cell line</tissue>
    </source>
</reference>
<evidence type="ECO:0000313" key="3">
    <source>
        <dbReference type="Proteomes" id="UP001266305"/>
    </source>
</evidence>
<accession>A0ABQ9THA1</accession>
<organism evidence="2 3">
    <name type="scientific">Saguinus oedipus</name>
    <name type="common">Cotton-top tamarin</name>
    <name type="synonym">Oedipomidas oedipus</name>
    <dbReference type="NCBI Taxonomy" id="9490"/>
    <lineage>
        <taxon>Eukaryota</taxon>
        <taxon>Metazoa</taxon>
        <taxon>Chordata</taxon>
        <taxon>Craniata</taxon>
        <taxon>Vertebrata</taxon>
        <taxon>Euteleostomi</taxon>
        <taxon>Mammalia</taxon>
        <taxon>Eutheria</taxon>
        <taxon>Euarchontoglires</taxon>
        <taxon>Primates</taxon>
        <taxon>Haplorrhini</taxon>
        <taxon>Platyrrhini</taxon>
        <taxon>Cebidae</taxon>
        <taxon>Callitrichinae</taxon>
        <taxon>Saguinus</taxon>
    </lineage>
</organism>
<comment type="caution">
    <text evidence="2">The sequence shown here is derived from an EMBL/GenBank/DDBJ whole genome shotgun (WGS) entry which is preliminary data.</text>
</comment>
<feature type="region of interest" description="Disordered" evidence="1">
    <location>
        <begin position="67"/>
        <end position="88"/>
    </location>
</feature>
<feature type="non-terminal residue" evidence="2">
    <location>
        <position position="88"/>
    </location>
</feature>
<keyword evidence="3" id="KW-1185">Reference proteome</keyword>
<sequence length="88" mass="9288">YQPTKCDVPEDPPTPACGHLRLENWGEADGNLTTGFPTVGMLPGWAVGLVTIEGGYPTLQHNTSLSGITASQKEPPNAPSYIPSTLEP</sequence>